<dbReference type="SUPFAM" id="SSF50129">
    <property type="entry name" value="GroES-like"/>
    <property type="match status" value="1"/>
</dbReference>
<keyword evidence="4" id="KW-0560">Oxidoreductase</keyword>
<dbReference type="RefSeq" id="WP_248343940.1">
    <property type="nucleotide sequence ID" value="NZ_AP025592.1"/>
</dbReference>
<evidence type="ECO:0000256" key="4">
    <source>
        <dbReference type="ARBA" id="ARBA00023002"/>
    </source>
</evidence>
<keyword evidence="3 5" id="KW-0862">Zinc</keyword>
<dbReference type="EMBL" id="AP025592">
    <property type="protein sequence ID" value="BDG07318.1"/>
    <property type="molecule type" value="Genomic_DNA"/>
</dbReference>
<reference evidence="9" key="1">
    <citation type="journal article" date="2022" name="Int. J. Syst. Evol. Microbiol.">
        <title>Anaeromyxobacter oryzae sp. nov., Anaeromyxobacter diazotrophicus sp. nov. and Anaeromyxobacter paludicola sp. nov., isolated from paddy soils.</title>
        <authorList>
            <person name="Itoh H."/>
            <person name="Xu Z."/>
            <person name="Mise K."/>
            <person name="Masuda Y."/>
            <person name="Ushijima N."/>
            <person name="Hayakawa C."/>
            <person name="Shiratori Y."/>
            <person name="Senoo K."/>
        </authorList>
    </citation>
    <scope>NUCLEOTIDE SEQUENCE [LARGE SCALE GENOMIC DNA]</scope>
    <source>
        <strain evidence="9">Red630</strain>
    </source>
</reference>
<accession>A0ABN6N669</accession>
<dbReference type="SUPFAM" id="SSF51735">
    <property type="entry name" value="NAD(P)-binding Rossmann-fold domains"/>
    <property type="match status" value="1"/>
</dbReference>
<evidence type="ECO:0000256" key="3">
    <source>
        <dbReference type="ARBA" id="ARBA00022833"/>
    </source>
</evidence>
<proteinExistence type="inferred from homology"/>
<comment type="cofactor">
    <cofactor evidence="1 5">
        <name>Zn(2+)</name>
        <dbReference type="ChEBI" id="CHEBI:29105"/>
    </cofactor>
</comment>
<dbReference type="PANTHER" id="PTHR42813">
    <property type="entry name" value="ZINC-TYPE ALCOHOL DEHYDROGENASE-LIKE"/>
    <property type="match status" value="1"/>
</dbReference>
<sequence>MRALTYEGPYRVGVKDKPDPRIEHPQDAILRVTCAAICGSDLHLLHGLVPDTRIGSTFGHEIVGVVEEVGPEANGIRPGDRLLVPFNIACGACWFCERGLTACCENSNPSSDVACGVFGYSHTTGGYDGGQAEYVRVPFAAVGPERIPDDVDDLDAVTLTDALPTGYQGAEMCDLHGGETVVVFGAGPVGLFAMKSAWLMGAGRVIAVDRVGYRLDFARRWAGAETLDFDTVDVVTAVKDATGGRGADASIDAVGCEAAGSPMQRAVGVLGKAVAGSSVALNWCFHVTRKGGTVSVLGVYGPPFNLVDFGTAMNKCQTIRTGQCSVKRYLPRLLEHVREGRLDPKALITHRYPLEQAPHAYHQFAQKRDGCIKAVLLPHGATLH</sequence>
<dbReference type="Pfam" id="PF00107">
    <property type="entry name" value="ADH_zinc_N"/>
    <property type="match status" value="1"/>
</dbReference>
<dbReference type="Gene3D" id="3.40.50.720">
    <property type="entry name" value="NAD(P)-binding Rossmann-like Domain"/>
    <property type="match status" value="1"/>
</dbReference>
<dbReference type="InterPro" id="IPR036291">
    <property type="entry name" value="NAD(P)-bd_dom_sf"/>
</dbReference>
<name>A0ABN6N669_9BACT</name>
<evidence type="ECO:0000259" key="6">
    <source>
        <dbReference type="Pfam" id="PF00107"/>
    </source>
</evidence>
<dbReference type="PROSITE" id="PS00059">
    <property type="entry name" value="ADH_ZINC"/>
    <property type="match status" value="1"/>
</dbReference>
<evidence type="ECO:0000256" key="5">
    <source>
        <dbReference type="RuleBase" id="RU361277"/>
    </source>
</evidence>
<keyword evidence="2 5" id="KW-0479">Metal-binding</keyword>
<comment type="similarity">
    <text evidence="5">Belongs to the zinc-containing alcohol dehydrogenase family.</text>
</comment>
<dbReference type="PANTHER" id="PTHR42813:SF2">
    <property type="entry name" value="DEHYDROGENASE, ZINC-CONTAINING, PUTATIVE (AFU_ORTHOLOGUE AFUA_2G02810)-RELATED"/>
    <property type="match status" value="1"/>
</dbReference>
<dbReference type="Gene3D" id="3.90.180.10">
    <property type="entry name" value="Medium-chain alcohol dehydrogenases, catalytic domain"/>
    <property type="match status" value="1"/>
</dbReference>
<dbReference type="InterPro" id="IPR011032">
    <property type="entry name" value="GroES-like_sf"/>
</dbReference>
<dbReference type="InterPro" id="IPR002328">
    <property type="entry name" value="ADH_Zn_CS"/>
</dbReference>
<organism evidence="8 9">
    <name type="scientific">Anaeromyxobacter paludicola</name>
    <dbReference type="NCBI Taxonomy" id="2918171"/>
    <lineage>
        <taxon>Bacteria</taxon>
        <taxon>Pseudomonadati</taxon>
        <taxon>Myxococcota</taxon>
        <taxon>Myxococcia</taxon>
        <taxon>Myxococcales</taxon>
        <taxon>Cystobacterineae</taxon>
        <taxon>Anaeromyxobacteraceae</taxon>
        <taxon>Anaeromyxobacter</taxon>
    </lineage>
</organism>
<dbReference type="InterPro" id="IPR013154">
    <property type="entry name" value="ADH-like_N"/>
</dbReference>
<protein>
    <submittedName>
        <fullName evidence="8">Glutathione-dependent formaldehyde dehydrogenase</fullName>
    </submittedName>
</protein>
<dbReference type="Proteomes" id="UP001162734">
    <property type="component" value="Chromosome"/>
</dbReference>
<dbReference type="InterPro" id="IPR013149">
    <property type="entry name" value="ADH-like_C"/>
</dbReference>
<gene>
    <name evidence="8" type="ORF">AMPC_04310</name>
</gene>
<keyword evidence="9" id="KW-1185">Reference proteome</keyword>
<dbReference type="Pfam" id="PF08240">
    <property type="entry name" value="ADH_N"/>
    <property type="match status" value="1"/>
</dbReference>
<evidence type="ECO:0000313" key="9">
    <source>
        <dbReference type="Proteomes" id="UP001162734"/>
    </source>
</evidence>
<evidence type="ECO:0000313" key="8">
    <source>
        <dbReference type="EMBL" id="BDG07318.1"/>
    </source>
</evidence>
<evidence type="ECO:0000259" key="7">
    <source>
        <dbReference type="Pfam" id="PF08240"/>
    </source>
</evidence>
<feature type="domain" description="Alcohol dehydrogenase-like N-terminal" evidence="7">
    <location>
        <begin position="25"/>
        <end position="142"/>
    </location>
</feature>
<feature type="domain" description="Alcohol dehydrogenase-like C-terminal" evidence="6">
    <location>
        <begin position="188"/>
        <end position="268"/>
    </location>
</feature>
<evidence type="ECO:0000256" key="1">
    <source>
        <dbReference type="ARBA" id="ARBA00001947"/>
    </source>
</evidence>
<evidence type="ECO:0000256" key="2">
    <source>
        <dbReference type="ARBA" id="ARBA00022723"/>
    </source>
</evidence>
<dbReference type="CDD" id="cd08283">
    <property type="entry name" value="FDH_like_1"/>
    <property type="match status" value="1"/>
</dbReference>